<dbReference type="AlphaFoldDB" id="A0A2S2C6K6"/>
<dbReference type="SUPFAM" id="SSF54637">
    <property type="entry name" value="Thioesterase/thiol ester dehydrase-isomerase"/>
    <property type="match status" value="1"/>
</dbReference>
<dbReference type="KEGG" id="roz:CBI38_34545"/>
<evidence type="ECO:0000313" key="3">
    <source>
        <dbReference type="EMBL" id="AWK76506.1"/>
    </source>
</evidence>
<accession>A0A2S2C6K6</accession>
<comment type="similarity">
    <text evidence="1">Belongs to the enoyl-CoA hydratase/isomerase family.</text>
</comment>
<name>A0A2S2C6K6_9NOCA</name>
<dbReference type="Proteomes" id="UP000245711">
    <property type="component" value="Plasmid pRB98"/>
</dbReference>
<reference evidence="3 4" key="1">
    <citation type="submission" date="2017-05" db="EMBL/GenBank/DDBJ databases">
        <title>Isolation of Rhodococcus sp. S2-17 biodegrading of BP-3.</title>
        <authorList>
            <person name="Lee Y."/>
            <person name="Kim K.H."/>
            <person name="Chun B.H."/>
            <person name="Jung H.S."/>
            <person name="Jeon C.O."/>
        </authorList>
    </citation>
    <scope>NUCLEOTIDE SEQUENCE [LARGE SCALE GENOMIC DNA]</scope>
    <source>
        <strain evidence="3 4">S2-17</strain>
        <plasmid evidence="4">prb98</plasmid>
    </source>
</reference>
<dbReference type="Pfam" id="PF01575">
    <property type="entry name" value="MaoC_dehydratas"/>
    <property type="match status" value="1"/>
</dbReference>
<evidence type="ECO:0000313" key="4">
    <source>
        <dbReference type="Proteomes" id="UP000245711"/>
    </source>
</evidence>
<dbReference type="CDD" id="cd03441">
    <property type="entry name" value="R_hydratase_like"/>
    <property type="match status" value="1"/>
</dbReference>
<evidence type="ECO:0000259" key="2">
    <source>
        <dbReference type="Pfam" id="PF01575"/>
    </source>
</evidence>
<dbReference type="EMBL" id="CP021355">
    <property type="protein sequence ID" value="AWK76506.1"/>
    <property type="molecule type" value="Genomic_DNA"/>
</dbReference>
<feature type="domain" description="MaoC-like" evidence="2">
    <location>
        <begin position="16"/>
        <end position="116"/>
    </location>
</feature>
<proteinExistence type="inferred from homology"/>
<keyword evidence="4" id="KW-1185">Reference proteome</keyword>
<dbReference type="RefSeq" id="WP_109335952.1">
    <property type="nucleotide sequence ID" value="NZ_CP021355.1"/>
</dbReference>
<sequence length="152" mass="16596">MTGFVHDDLTVGSRLQRVVCEQITRTQIVQYAGASGDYSPLHTDEPSAVRDGYRGVMAHGMMVMAATECVLAEVIGRDRLIYYGARFRSPVWPGDTLTATVEVTAVREEADGRYVDLDVYTTNQDGVTVLTGSASARIRHPADRRQSSKNGG</sequence>
<gene>
    <name evidence="3" type="ORF">CBI38_34545</name>
</gene>
<dbReference type="PANTHER" id="PTHR43664">
    <property type="entry name" value="MONOAMINE OXIDASE-RELATED"/>
    <property type="match status" value="1"/>
</dbReference>
<organism evidence="3 4">
    <name type="scientific">Rhodococcus oxybenzonivorans</name>
    <dbReference type="NCBI Taxonomy" id="1990687"/>
    <lineage>
        <taxon>Bacteria</taxon>
        <taxon>Bacillati</taxon>
        <taxon>Actinomycetota</taxon>
        <taxon>Actinomycetes</taxon>
        <taxon>Mycobacteriales</taxon>
        <taxon>Nocardiaceae</taxon>
        <taxon>Rhodococcus</taxon>
    </lineage>
</organism>
<dbReference type="Gene3D" id="3.10.129.10">
    <property type="entry name" value="Hotdog Thioesterase"/>
    <property type="match status" value="1"/>
</dbReference>
<geneLocation type="plasmid" evidence="4">
    <name>prb98</name>
</geneLocation>
<evidence type="ECO:0000256" key="1">
    <source>
        <dbReference type="ARBA" id="ARBA00005254"/>
    </source>
</evidence>
<dbReference type="OrthoDB" id="9800237at2"/>
<dbReference type="InterPro" id="IPR052342">
    <property type="entry name" value="MCH/BMMD"/>
</dbReference>
<dbReference type="InterPro" id="IPR002539">
    <property type="entry name" value="MaoC-like_dom"/>
</dbReference>
<protein>
    <submittedName>
        <fullName evidence="3">Acyl dehydratase</fullName>
    </submittedName>
</protein>
<keyword evidence="3" id="KW-0614">Plasmid</keyword>
<dbReference type="InterPro" id="IPR029069">
    <property type="entry name" value="HotDog_dom_sf"/>
</dbReference>
<dbReference type="PANTHER" id="PTHR43664:SF1">
    <property type="entry name" value="BETA-METHYLMALYL-COA DEHYDRATASE"/>
    <property type="match status" value="1"/>
</dbReference>